<evidence type="ECO:0000313" key="11">
    <source>
        <dbReference type="Proteomes" id="UP000799539"/>
    </source>
</evidence>
<evidence type="ECO:0000256" key="2">
    <source>
        <dbReference type="ARBA" id="ARBA00022792"/>
    </source>
</evidence>
<evidence type="ECO:0000256" key="8">
    <source>
        <dbReference type="RuleBase" id="RU362041"/>
    </source>
</evidence>
<keyword evidence="8" id="KW-0812">Transmembrane</keyword>
<evidence type="ECO:0000313" key="10">
    <source>
        <dbReference type="EMBL" id="KAF2213892.1"/>
    </source>
</evidence>
<dbReference type="PANTHER" id="PTHR12383">
    <property type="entry name" value="PROTEASE FAMILY S26 MITOCHONDRIAL INNER MEMBRANE PROTEASE-RELATED"/>
    <property type="match status" value="1"/>
</dbReference>
<dbReference type="GO" id="GO:0006465">
    <property type="term" value="P:signal peptide processing"/>
    <property type="evidence" value="ECO:0007669"/>
    <property type="project" value="InterPro"/>
</dbReference>
<protein>
    <recommendedName>
        <fullName evidence="8">Mitochondrial inner membrane protease subunit</fullName>
        <ecNumber evidence="8">3.4.21.-</ecNumber>
    </recommendedName>
</protein>
<evidence type="ECO:0000256" key="6">
    <source>
        <dbReference type="ARBA" id="ARBA00038445"/>
    </source>
</evidence>
<dbReference type="NCBIfam" id="TIGR02227">
    <property type="entry name" value="sigpep_I_bact"/>
    <property type="match status" value="1"/>
</dbReference>
<dbReference type="PANTHER" id="PTHR12383:SF16">
    <property type="entry name" value="MITOCHONDRIAL INNER MEMBRANE PROTEASE SUBUNIT 1"/>
    <property type="match status" value="1"/>
</dbReference>
<keyword evidence="11" id="KW-1185">Reference proteome</keyword>
<reference evidence="10" key="1">
    <citation type="journal article" date="2020" name="Stud. Mycol.">
        <title>101 Dothideomycetes genomes: a test case for predicting lifestyles and emergence of pathogens.</title>
        <authorList>
            <person name="Haridas S."/>
            <person name="Albert R."/>
            <person name="Binder M."/>
            <person name="Bloem J."/>
            <person name="Labutti K."/>
            <person name="Salamov A."/>
            <person name="Andreopoulos B."/>
            <person name="Baker S."/>
            <person name="Barry K."/>
            <person name="Bills G."/>
            <person name="Bluhm B."/>
            <person name="Cannon C."/>
            <person name="Castanera R."/>
            <person name="Culley D."/>
            <person name="Daum C."/>
            <person name="Ezra D."/>
            <person name="Gonzalez J."/>
            <person name="Henrissat B."/>
            <person name="Kuo A."/>
            <person name="Liang C."/>
            <person name="Lipzen A."/>
            <person name="Lutzoni F."/>
            <person name="Magnuson J."/>
            <person name="Mondo S."/>
            <person name="Nolan M."/>
            <person name="Ohm R."/>
            <person name="Pangilinan J."/>
            <person name="Park H.-J."/>
            <person name="Ramirez L."/>
            <person name="Alfaro M."/>
            <person name="Sun H."/>
            <person name="Tritt A."/>
            <person name="Yoshinaga Y."/>
            <person name="Zwiers L.-H."/>
            <person name="Turgeon B."/>
            <person name="Goodwin S."/>
            <person name="Spatafora J."/>
            <person name="Crous P."/>
            <person name="Grigoriev I."/>
        </authorList>
    </citation>
    <scope>NUCLEOTIDE SEQUENCE</scope>
    <source>
        <strain evidence="10">SCOH1-5</strain>
    </source>
</reference>
<feature type="transmembrane region" description="Helical" evidence="8">
    <location>
        <begin position="12"/>
        <end position="30"/>
    </location>
</feature>
<proteinExistence type="inferred from homology"/>
<keyword evidence="4 8" id="KW-0496">Mitochondrion</keyword>
<dbReference type="InterPro" id="IPR019533">
    <property type="entry name" value="Peptidase_S26"/>
</dbReference>
<evidence type="ECO:0000256" key="4">
    <source>
        <dbReference type="ARBA" id="ARBA00023128"/>
    </source>
</evidence>
<evidence type="ECO:0000259" key="9">
    <source>
        <dbReference type="Pfam" id="PF10502"/>
    </source>
</evidence>
<dbReference type="OrthoDB" id="308440at2759"/>
<dbReference type="Gene3D" id="2.10.109.10">
    <property type="entry name" value="Umud Fragment, subunit A"/>
    <property type="match status" value="1"/>
</dbReference>
<evidence type="ECO:0000256" key="7">
    <source>
        <dbReference type="PIRSR" id="PIRSR600223-1"/>
    </source>
</evidence>
<feature type="active site" evidence="7">
    <location>
        <position position="39"/>
    </location>
</feature>
<dbReference type="PRINTS" id="PR00727">
    <property type="entry name" value="LEADERPTASE"/>
</dbReference>
<dbReference type="InterPro" id="IPR052064">
    <property type="entry name" value="Mito_IMP1_subunit"/>
</dbReference>
<feature type="active site" evidence="7">
    <location>
        <position position="82"/>
    </location>
</feature>
<dbReference type="InterPro" id="IPR019757">
    <property type="entry name" value="Pept_S26A_signal_pept_1_Lys-AS"/>
</dbReference>
<dbReference type="Proteomes" id="UP000799539">
    <property type="component" value="Unassembled WGS sequence"/>
</dbReference>
<dbReference type="SUPFAM" id="SSF51306">
    <property type="entry name" value="LexA/Signal peptidase"/>
    <property type="match status" value="1"/>
</dbReference>
<accession>A0A6A6FKB4</accession>
<name>A0A6A6FKB4_9PEZI</name>
<dbReference type="PROSITE" id="PS00760">
    <property type="entry name" value="SPASE_I_2"/>
    <property type="match status" value="1"/>
</dbReference>
<comment type="similarity">
    <text evidence="6">Belongs to the peptidase S26 family. IMP1 subfamily.</text>
</comment>
<dbReference type="GO" id="GO:0042720">
    <property type="term" value="C:mitochondrial inner membrane peptidase complex"/>
    <property type="evidence" value="ECO:0007669"/>
    <property type="project" value="TreeGrafter"/>
</dbReference>
<keyword evidence="3 8" id="KW-0378">Hydrolase</keyword>
<dbReference type="EMBL" id="ML992669">
    <property type="protein sequence ID" value="KAF2213892.1"/>
    <property type="molecule type" value="Genomic_DNA"/>
</dbReference>
<dbReference type="Pfam" id="PF10502">
    <property type="entry name" value="Peptidase_S26"/>
    <property type="match status" value="2"/>
</dbReference>
<evidence type="ECO:0000256" key="3">
    <source>
        <dbReference type="ARBA" id="ARBA00022801"/>
    </source>
</evidence>
<comment type="subcellular location">
    <subcellularLocation>
        <location evidence="1 8">Mitochondrion inner membrane</location>
    </subcellularLocation>
</comment>
<keyword evidence="8" id="KW-0645">Protease</keyword>
<feature type="domain" description="Peptidase S26" evidence="9">
    <location>
        <begin position="105"/>
        <end position="142"/>
    </location>
</feature>
<dbReference type="AlphaFoldDB" id="A0A6A6FKB4"/>
<keyword evidence="2 8" id="KW-0999">Mitochondrion inner membrane</keyword>
<evidence type="ECO:0000256" key="5">
    <source>
        <dbReference type="ARBA" id="ARBA00023136"/>
    </source>
</evidence>
<evidence type="ECO:0000256" key="1">
    <source>
        <dbReference type="ARBA" id="ARBA00004273"/>
    </source>
</evidence>
<dbReference type="EC" id="3.4.21.-" evidence="8"/>
<gene>
    <name evidence="10" type="ORF">CERZMDRAFT_38646</name>
</gene>
<organism evidence="10 11">
    <name type="scientific">Cercospora zeae-maydis SCOH1-5</name>
    <dbReference type="NCBI Taxonomy" id="717836"/>
    <lineage>
        <taxon>Eukaryota</taxon>
        <taxon>Fungi</taxon>
        <taxon>Dikarya</taxon>
        <taxon>Ascomycota</taxon>
        <taxon>Pezizomycotina</taxon>
        <taxon>Dothideomycetes</taxon>
        <taxon>Dothideomycetidae</taxon>
        <taxon>Mycosphaerellales</taxon>
        <taxon>Mycosphaerellaceae</taxon>
        <taxon>Cercospora</taxon>
    </lineage>
</organism>
<dbReference type="CDD" id="cd06530">
    <property type="entry name" value="S26_SPase_I"/>
    <property type="match status" value="1"/>
</dbReference>
<feature type="domain" description="Peptidase S26" evidence="9">
    <location>
        <begin position="11"/>
        <end position="95"/>
    </location>
</feature>
<dbReference type="InterPro" id="IPR000223">
    <property type="entry name" value="Pept_S26A_signal_pept_1"/>
</dbReference>
<keyword evidence="5 8" id="KW-0472">Membrane</keyword>
<dbReference type="InterPro" id="IPR036286">
    <property type="entry name" value="LexA/Signal_pep-like_sf"/>
</dbReference>
<sequence length="170" mass="18993">MTRQFAAPIRWVAYAAAFLLGSHVFVTYFYSVDLCSGPSMLPTINFEGNWVCISKYYRRGRGIRIGDLVSFKIPVKDAYAIKRVVGLPGDFVLMNTPGKSDAMIQVPEGHCWVAGDNVAFSNDSRHYGPLPMALIHGKAILKFDFDRYIPSGFTKLDRGLKTASIEEYVD</sequence>
<keyword evidence="8" id="KW-1133">Transmembrane helix</keyword>
<dbReference type="GO" id="GO:0004252">
    <property type="term" value="F:serine-type endopeptidase activity"/>
    <property type="evidence" value="ECO:0007669"/>
    <property type="project" value="InterPro"/>
</dbReference>
<dbReference type="GO" id="GO:0006627">
    <property type="term" value="P:protein processing involved in protein targeting to mitochondrion"/>
    <property type="evidence" value="ECO:0007669"/>
    <property type="project" value="TreeGrafter"/>
</dbReference>